<feature type="non-terminal residue" evidence="2">
    <location>
        <position position="1"/>
    </location>
</feature>
<evidence type="ECO:0000313" key="3">
    <source>
        <dbReference type="Proteomes" id="UP000239322"/>
    </source>
</evidence>
<sequence length="770" mass="79603">TGPRTGPGFTSPLDLRLDPLRSDLDRRREHALHRLGVCGVPYAEAREVAGAGGADALTSRWEVRWTPATAAVLATTGAHGVTLAQAAEGILRERRRAQADGGGPTAAQVLAGLEQAAQCALPGLVAERLAEAARVLPATATLPELLAGLSLLDKLRAGHVPGPDAGETRTAALDAATDLLTAAAVRQVDGLSGSEDPADARALVELAHRADLLGGVRAVAALARLAGDGSPLMRGAAGAVRVLLGHEEPGRFGDRAASWVDAAGDPPSRAALTARLTGLLTAAGPLLETAAAALEPLLDRVTGLTDDAFLLRLPALRGGFDTLSPAARDRLLTVVEGRLGARVADTGDAGPEALARWTRADHAARAALHRLDLLPPATPGAGAAQEAPDPRRRVAEGPPDPHRRLAPADRWRLVLGRRTDRLPSSAGRLATALDELYGAGRGEGSRSGLPTGTGGGREAPYPGAREWSAELAALFGPGVREEVLAAAASAGRTDVLAELDPGSVRPSVDLLRTVLRHAGGLPEARLAALRPLVRRLTDELTRELATRLRPALHGAALPRPSRRPGGGLDLARTVRANLATALPGPDGAVTIVPERPVFRTRARRAVDWRIILVTDVSGSMEASTVWSALTAAVLAGVPALSTHFLAFSTQIVDLTDHVHDPLSLLLEVSVGGGTHIAAGLRHARELVTVPSRTLIVLISDFEEGHPVGGLLAEVRALLGAGCHVLGCAGLDDSGRPRYSAGVAAQLVAAGMPVAALSPLELARWVGEKIS</sequence>
<dbReference type="Gene3D" id="3.40.50.410">
    <property type="entry name" value="von Willebrand factor, type A domain"/>
    <property type="match status" value="1"/>
</dbReference>
<dbReference type="Pfam" id="PF18934">
    <property type="entry name" value="DUF5682"/>
    <property type="match status" value="1"/>
</dbReference>
<gene>
    <name evidence="2" type="ORF">C6N75_26505</name>
</gene>
<keyword evidence="3" id="KW-1185">Reference proteome</keyword>
<dbReference type="InterPro" id="IPR036465">
    <property type="entry name" value="vWFA_dom_sf"/>
</dbReference>
<feature type="region of interest" description="Disordered" evidence="1">
    <location>
        <begin position="439"/>
        <end position="462"/>
    </location>
</feature>
<proteinExistence type="predicted"/>
<feature type="region of interest" description="Disordered" evidence="1">
    <location>
        <begin position="373"/>
        <end position="408"/>
    </location>
</feature>
<dbReference type="PANTHER" id="PTHR30634">
    <property type="entry name" value="OUTER MEMBRANE LOLAB LIPOPROTEIN INSERTION APPARATUS"/>
    <property type="match status" value="1"/>
</dbReference>
<name>A0A2S9PPK1_9ACTN</name>
<dbReference type="PANTHER" id="PTHR30634:SF7">
    <property type="entry name" value="VWA DOMAIN-CONTAINING PROTEIN"/>
    <property type="match status" value="1"/>
</dbReference>
<organism evidence="2 3">
    <name type="scientific">Streptomyces solincola</name>
    <dbReference type="NCBI Taxonomy" id="2100817"/>
    <lineage>
        <taxon>Bacteria</taxon>
        <taxon>Bacillati</taxon>
        <taxon>Actinomycetota</taxon>
        <taxon>Actinomycetes</taxon>
        <taxon>Kitasatosporales</taxon>
        <taxon>Streptomycetaceae</taxon>
        <taxon>Streptomyces</taxon>
    </lineage>
</organism>
<dbReference type="InterPro" id="IPR008912">
    <property type="entry name" value="Uncharacterised_CoxE"/>
</dbReference>
<accession>A0A2S9PPK1</accession>
<dbReference type="AlphaFoldDB" id="A0A2S9PPK1"/>
<dbReference type="SUPFAM" id="SSF53300">
    <property type="entry name" value="vWA-like"/>
    <property type="match status" value="1"/>
</dbReference>
<reference evidence="2 3" key="1">
    <citation type="submission" date="2018-03" db="EMBL/GenBank/DDBJ databases">
        <title>Novel Streptomyces sp. from soil.</title>
        <authorList>
            <person name="Tan G.Y.A."/>
            <person name="Lee Z.Y."/>
        </authorList>
    </citation>
    <scope>NUCLEOTIDE SEQUENCE [LARGE SCALE GENOMIC DNA]</scope>
    <source>
        <strain evidence="2 3">ST5x</strain>
    </source>
</reference>
<evidence type="ECO:0000313" key="2">
    <source>
        <dbReference type="EMBL" id="PRH76277.1"/>
    </source>
</evidence>
<dbReference type="InterPro" id="IPR043737">
    <property type="entry name" value="DUF5682"/>
</dbReference>
<feature type="compositionally biased region" description="Low complexity" evidence="1">
    <location>
        <begin position="373"/>
        <end position="387"/>
    </location>
</feature>
<evidence type="ECO:0000256" key="1">
    <source>
        <dbReference type="SAM" id="MobiDB-lite"/>
    </source>
</evidence>
<dbReference type="Proteomes" id="UP000239322">
    <property type="component" value="Unassembled WGS sequence"/>
</dbReference>
<dbReference type="OrthoDB" id="9789979at2"/>
<feature type="compositionally biased region" description="Basic and acidic residues" evidence="1">
    <location>
        <begin position="388"/>
        <end position="408"/>
    </location>
</feature>
<dbReference type="Pfam" id="PF05762">
    <property type="entry name" value="VWA_CoxE"/>
    <property type="match status" value="1"/>
</dbReference>
<comment type="caution">
    <text evidence="2">The sequence shown here is derived from an EMBL/GenBank/DDBJ whole genome shotgun (WGS) entry which is preliminary data.</text>
</comment>
<dbReference type="EMBL" id="PVLV01000532">
    <property type="protein sequence ID" value="PRH76277.1"/>
    <property type="molecule type" value="Genomic_DNA"/>
</dbReference>
<protein>
    <recommendedName>
        <fullName evidence="4">VWA domain-containing protein</fullName>
    </recommendedName>
</protein>
<evidence type="ECO:0008006" key="4">
    <source>
        <dbReference type="Google" id="ProtNLM"/>
    </source>
</evidence>
<dbReference type="RefSeq" id="WP_146132684.1">
    <property type="nucleotide sequence ID" value="NZ_PVLV01000532.1"/>
</dbReference>
<dbReference type="InterPro" id="IPR050458">
    <property type="entry name" value="LolB"/>
</dbReference>